<evidence type="ECO:0000256" key="4">
    <source>
        <dbReference type="ARBA" id="ARBA00022833"/>
    </source>
</evidence>
<dbReference type="GO" id="GO:0033503">
    <property type="term" value="C:HULC complex"/>
    <property type="evidence" value="ECO:0007669"/>
    <property type="project" value="TreeGrafter"/>
</dbReference>
<dbReference type="GO" id="GO:0008270">
    <property type="term" value="F:zinc ion binding"/>
    <property type="evidence" value="ECO:0007669"/>
    <property type="project" value="UniProtKB-KW"/>
</dbReference>
<evidence type="ECO:0000256" key="1">
    <source>
        <dbReference type="ARBA" id="ARBA00004123"/>
    </source>
</evidence>
<feature type="coiled-coil region" evidence="7">
    <location>
        <begin position="628"/>
        <end position="697"/>
    </location>
</feature>
<proteinExistence type="inferred from homology"/>
<keyword evidence="2 6" id="KW-0479">Metal-binding</keyword>
<dbReference type="GO" id="GO:0016567">
    <property type="term" value="P:protein ubiquitination"/>
    <property type="evidence" value="ECO:0007669"/>
    <property type="project" value="UniProtKB-UniRule"/>
</dbReference>
<name>A0AAE1XC59_9LAMI</name>
<organism evidence="9 10">
    <name type="scientific">Sesamum angolense</name>
    <dbReference type="NCBI Taxonomy" id="2727404"/>
    <lineage>
        <taxon>Eukaryota</taxon>
        <taxon>Viridiplantae</taxon>
        <taxon>Streptophyta</taxon>
        <taxon>Embryophyta</taxon>
        <taxon>Tracheophyta</taxon>
        <taxon>Spermatophyta</taxon>
        <taxon>Magnoliopsida</taxon>
        <taxon>eudicotyledons</taxon>
        <taxon>Gunneridae</taxon>
        <taxon>Pentapetalae</taxon>
        <taxon>asterids</taxon>
        <taxon>lamiids</taxon>
        <taxon>Lamiales</taxon>
        <taxon>Pedaliaceae</taxon>
        <taxon>Sesamum</taxon>
    </lineage>
</organism>
<keyword evidence="6" id="KW-0156">Chromatin regulator</keyword>
<keyword evidence="4 6" id="KW-0862">Zinc</keyword>
<evidence type="ECO:0000256" key="7">
    <source>
        <dbReference type="SAM" id="Coils"/>
    </source>
</evidence>
<dbReference type="GO" id="GO:0005634">
    <property type="term" value="C:nucleus"/>
    <property type="evidence" value="ECO:0007669"/>
    <property type="project" value="UniProtKB-SubCell"/>
</dbReference>
<keyword evidence="6" id="KW-0833">Ubl conjugation pathway</keyword>
<dbReference type="GO" id="GO:0006325">
    <property type="term" value="P:chromatin organization"/>
    <property type="evidence" value="ECO:0007669"/>
    <property type="project" value="UniProtKB-KW"/>
</dbReference>
<dbReference type="GO" id="GO:0061630">
    <property type="term" value="F:ubiquitin protein ligase activity"/>
    <property type="evidence" value="ECO:0007669"/>
    <property type="project" value="UniProtKB-EC"/>
</dbReference>
<keyword evidence="10" id="KW-1185">Reference proteome</keyword>
<comment type="subcellular location">
    <subcellularLocation>
        <location evidence="1 6">Nucleus</location>
    </subcellularLocation>
</comment>
<feature type="region of interest" description="Disordered" evidence="8">
    <location>
        <begin position="1"/>
        <end position="35"/>
    </location>
</feature>
<feature type="coiled-coil region" evidence="7">
    <location>
        <begin position="443"/>
        <end position="525"/>
    </location>
</feature>
<comment type="caution">
    <text evidence="9">The sequence shown here is derived from an EMBL/GenBank/DDBJ whole genome shotgun (WGS) entry which is preliminary data.</text>
</comment>
<dbReference type="Proteomes" id="UP001289374">
    <property type="component" value="Unassembled WGS sequence"/>
</dbReference>
<dbReference type="PANTHER" id="PTHR23163:SF8">
    <property type="entry name" value="E3 UBIQUITIN-PROTEIN LIGASE BRE1-LIKE 2"/>
    <property type="match status" value="1"/>
</dbReference>
<evidence type="ECO:0000256" key="8">
    <source>
        <dbReference type="SAM" id="MobiDB-lite"/>
    </source>
</evidence>
<dbReference type="AlphaFoldDB" id="A0AAE1XC59"/>
<evidence type="ECO:0000313" key="10">
    <source>
        <dbReference type="Proteomes" id="UP001289374"/>
    </source>
</evidence>
<reference evidence="9" key="1">
    <citation type="submission" date="2020-06" db="EMBL/GenBank/DDBJ databases">
        <authorList>
            <person name="Li T."/>
            <person name="Hu X."/>
            <person name="Zhang T."/>
            <person name="Song X."/>
            <person name="Zhang H."/>
            <person name="Dai N."/>
            <person name="Sheng W."/>
            <person name="Hou X."/>
            <person name="Wei L."/>
        </authorList>
    </citation>
    <scope>NUCLEOTIDE SEQUENCE</scope>
    <source>
        <strain evidence="9">K16</strain>
        <tissue evidence="9">Leaf</tissue>
    </source>
</reference>
<accession>A0AAE1XC59</accession>
<reference evidence="9" key="2">
    <citation type="journal article" date="2024" name="Plant">
        <title>Genomic evolution and insights into agronomic trait innovations of Sesamum species.</title>
        <authorList>
            <person name="Miao H."/>
            <person name="Wang L."/>
            <person name="Qu L."/>
            <person name="Liu H."/>
            <person name="Sun Y."/>
            <person name="Le M."/>
            <person name="Wang Q."/>
            <person name="Wei S."/>
            <person name="Zheng Y."/>
            <person name="Lin W."/>
            <person name="Duan Y."/>
            <person name="Cao H."/>
            <person name="Xiong S."/>
            <person name="Wang X."/>
            <person name="Wei L."/>
            <person name="Li C."/>
            <person name="Ma Q."/>
            <person name="Ju M."/>
            <person name="Zhao R."/>
            <person name="Li G."/>
            <person name="Mu C."/>
            <person name="Tian Q."/>
            <person name="Mei H."/>
            <person name="Zhang T."/>
            <person name="Gao T."/>
            <person name="Zhang H."/>
        </authorList>
    </citation>
    <scope>NUCLEOTIDE SEQUENCE</scope>
    <source>
        <strain evidence="9">K16</strain>
    </source>
</reference>
<keyword evidence="3 6" id="KW-0863">Zinc-finger</keyword>
<sequence length="1129" mass="127992">MEPEEEPQQKRPHLNNTHSSMARHSSSPPPDDNRPILMKPGCWMRDLEVGFWFLDLRAYNAMGLKAETVDAAVLQYQNQKLVQQIETQKQELHDLESKIKELKEKQTSYDEILIQVNLLWTQLIDDIILLGAQAGAGQRAMPSLDRVESSRGSIPSCPSEDIFLCRLLETDAIKGNKNDESIGYVEEALAARQNSTRELMKLLEDAIDSQRAKFEGIADILLGKPSTEDAVIQLRKLDDLITEEASCLHKVADLLHFKHKQYADEIQTCIDNHSVDRIEIKRLAGELEESMAELEESRRKLINLKMQKDGVSGMQVPIPIPVIVPNAVNGSVSPEKPADRSKRLRELKESIEDIKVLAEDRLSELQDAQEDNLILSKQLQDLQNEMKEDKYVYASRPYTLVNDQFQHWNTEAERYKNLTESLQAERPFIMRREKELIVKAESLEAARNSTDSSESKVEELQNQLQMCVIEKNEMEIKLEEAMQDSGRKDVKEEFQVMASALSKEMEMMESQLNKWKNTADEAMSLREKAQSLSALLDVKTAELKSLADQFAQKMGEIKSLKDITEKMQKEKEELETFLDMLGQQIYDNRDLTEIKESEQRAHLQAETLRNALDEHSLELRVKAAYEAEAACQQRLSVAEAEITELRTELDASDRDVLELKEAINIKEGEAESYISEIETIGQAYEDMQTQNQRLLQQVTGRDEYNIKLVSDSVKAKQSQNLLLSEKQALAKQLQQLSGSLEALKSKVAQREEQLKLHHLELLSSIQQDRHMAVTLEAAKWELADAEKELKMLKSTVLSSEKEHEQILRKIDEIQIELDNERRERKKLDEELMELNRTVAELTSETGEAAIQKLQEEIKDCKAILKCGVCLDRAKEPAAVATSEYRNILLIATLQSPNLFEMLLQTAAAAASSAVLTSPVRCRYCYSSKNMTQNPPFSSSILPLLDIRFHPGTKSRTTSPCRNANTRRITPPSATLLEAPVLWAGRLCIFYALLKAGLAGSPSNPLVSEKEAADRRKLVSKWHPTTKGTLKRNYRVPSKSEGRRLLKAIASLLSDDDHFRDATSHKGCQIRRENAHGESVCCNNVRALFDELPTPHLIVEITPFPSGPLTENDYAKAEKLERVLRSGPSV</sequence>
<feature type="coiled-coil region" evidence="7">
    <location>
        <begin position="348"/>
        <end position="385"/>
    </location>
</feature>
<evidence type="ECO:0000256" key="3">
    <source>
        <dbReference type="ARBA" id="ARBA00022771"/>
    </source>
</evidence>
<evidence type="ECO:0000256" key="6">
    <source>
        <dbReference type="RuleBase" id="RU365038"/>
    </source>
</evidence>
<comment type="pathway">
    <text evidence="6">Protein modification; protein ubiquitination.</text>
</comment>
<feature type="coiled-coil region" evidence="7">
    <location>
        <begin position="277"/>
        <end position="307"/>
    </location>
</feature>
<keyword evidence="6" id="KW-0808">Transferase</keyword>
<feature type="coiled-coil region" evidence="7">
    <location>
        <begin position="726"/>
        <end position="844"/>
    </location>
</feature>
<dbReference type="EMBL" id="JACGWL010000002">
    <property type="protein sequence ID" value="KAK4409222.1"/>
    <property type="molecule type" value="Genomic_DNA"/>
</dbReference>
<gene>
    <name evidence="9" type="ORF">Sango_0503200</name>
</gene>
<comment type="catalytic activity">
    <reaction evidence="6">
        <text>S-ubiquitinyl-[E2 ubiquitin-conjugating enzyme]-L-cysteine + [acceptor protein]-L-lysine = [E2 ubiquitin-conjugating enzyme]-L-cysteine + N(6)-ubiquitinyl-[acceptor protein]-L-lysine.</text>
        <dbReference type="EC" id="2.3.2.27"/>
    </reaction>
</comment>
<dbReference type="InterPro" id="IPR013956">
    <property type="entry name" value="E3_ubiquit_lig_Bre1"/>
</dbReference>
<evidence type="ECO:0000256" key="2">
    <source>
        <dbReference type="ARBA" id="ARBA00022723"/>
    </source>
</evidence>
<protein>
    <recommendedName>
        <fullName evidence="6">E3 ubiquitin protein ligase</fullName>
        <ecNumber evidence="6">2.3.2.27</ecNumber>
    </recommendedName>
</protein>
<keyword evidence="5 6" id="KW-0539">Nucleus</keyword>
<evidence type="ECO:0000256" key="5">
    <source>
        <dbReference type="ARBA" id="ARBA00023242"/>
    </source>
</evidence>
<feature type="coiled-coil region" evidence="7">
    <location>
        <begin position="71"/>
        <end position="112"/>
    </location>
</feature>
<dbReference type="PANTHER" id="PTHR23163">
    <property type="entry name" value="RING FINGER PROTEIN-RELATED"/>
    <property type="match status" value="1"/>
</dbReference>
<evidence type="ECO:0000313" key="9">
    <source>
        <dbReference type="EMBL" id="KAK4409222.1"/>
    </source>
</evidence>
<dbReference type="EC" id="2.3.2.27" evidence="6"/>
<keyword evidence="6 7" id="KW-0175">Coiled coil</keyword>
<feature type="compositionally biased region" description="Polar residues" evidence="8">
    <location>
        <begin position="14"/>
        <end position="26"/>
    </location>
</feature>
<comment type="similarity">
    <text evidence="6">Belongs to the BRE1 family.</text>
</comment>